<evidence type="ECO:0000256" key="1">
    <source>
        <dbReference type="SAM" id="Phobius"/>
    </source>
</evidence>
<organism evidence="2 3">
    <name type="scientific">Triparma columacea</name>
    <dbReference type="NCBI Taxonomy" id="722753"/>
    <lineage>
        <taxon>Eukaryota</taxon>
        <taxon>Sar</taxon>
        <taxon>Stramenopiles</taxon>
        <taxon>Ochrophyta</taxon>
        <taxon>Bolidophyceae</taxon>
        <taxon>Parmales</taxon>
        <taxon>Triparmaceae</taxon>
        <taxon>Triparma</taxon>
    </lineage>
</organism>
<feature type="transmembrane region" description="Helical" evidence="1">
    <location>
        <begin position="178"/>
        <end position="200"/>
    </location>
</feature>
<keyword evidence="1" id="KW-0812">Transmembrane</keyword>
<dbReference type="OrthoDB" id="10498259at2759"/>
<keyword evidence="3" id="KW-1185">Reference proteome</keyword>
<keyword evidence="1" id="KW-1133">Transmembrane helix</keyword>
<dbReference type="AlphaFoldDB" id="A0A9W7L754"/>
<reference evidence="3" key="1">
    <citation type="journal article" date="2023" name="Commun. Biol.">
        <title>Genome analysis of Parmales, the sister group of diatoms, reveals the evolutionary specialization of diatoms from phago-mixotrophs to photoautotrophs.</title>
        <authorList>
            <person name="Ban H."/>
            <person name="Sato S."/>
            <person name="Yoshikawa S."/>
            <person name="Yamada K."/>
            <person name="Nakamura Y."/>
            <person name="Ichinomiya M."/>
            <person name="Sato N."/>
            <person name="Blanc-Mathieu R."/>
            <person name="Endo H."/>
            <person name="Kuwata A."/>
            <person name="Ogata H."/>
        </authorList>
    </citation>
    <scope>NUCLEOTIDE SEQUENCE [LARGE SCALE GENOMIC DNA]</scope>
</reference>
<feature type="transmembrane region" description="Helical" evidence="1">
    <location>
        <begin position="12"/>
        <end position="44"/>
    </location>
</feature>
<comment type="caution">
    <text evidence="2">The sequence shown here is derived from an EMBL/GenBank/DDBJ whole genome shotgun (WGS) entry which is preliminary data.</text>
</comment>
<proteinExistence type="predicted"/>
<sequence>MAKSLAKFYRDIYLICANISITAYHFTTFVFNLLLITSIIQLALNPFLPRLHPLLSQTPIGYFYPTKISLPPSVTVESYVSQVVSVVLSHGDRSEFLRHLRLCVLLGCLGYAGSFFKALLPESITDDFSHLRTSGGGRGSMVRQYSRFMMVATRAVLGLVVAPKIMSHPYFAASPFVPYVFLVSFLNSLCCASSAAYSSYTSFDSYFVPSLFIRSKTFCDLFLLPLASSQEAVVMVYGVFLPAPPHHNVTWEKLMVSAAVLFYYVPAPFLLFNDGWEERTRVYDKFGDLSEERKREIEEMVTRADPAFKKFEKKFRKRQIELNRGRVRVRGLKEE</sequence>
<name>A0A9W7L754_9STRA</name>
<keyword evidence="1" id="KW-0472">Membrane</keyword>
<feature type="transmembrane region" description="Helical" evidence="1">
    <location>
        <begin position="221"/>
        <end position="242"/>
    </location>
</feature>
<accession>A0A9W7L754</accession>
<feature type="transmembrane region" description="Helical" evidence="1">
    <location>
        <begin position="254"/>
        <end position="272"/>
    </location>
</feature>
<gene>
    <name evidence="2" type="ORF">TrCOL_g7538</name>
</gene>
<protein>
    <submittedName>
        <fullName evidence="2">Uncharacterized protein</fullName>
    </submittedName>
</protein>
<dbReference type="EMBL" id="BRYA01000074">
    <property type="protein sequence ID" value="GMI37558.1"/>
    <property type="molecule type" value="Genomic_DNA"/>
</dbReference>
<evidence type="ECO:0000313" key="2">
    <source>
        <dbReference type="EMBL" id="GMI37558.1"/>
    </source>
</evidence>
<dbReference type="Proteomes" id="UP001165065">
    <property type="component" value="Unassembled WGS sequence"/>
</dbReference>
<evidence type="ECO:0000313" key="3">
    <source>
        <dbReference type="Proteomes" id="UP001165065"/>
    </source>
</evidence>